<comment type="caution">
    <text evidence="1">The sequence shown here is derived from an EMBL/GenBank/DDBJ whole genome shotgun (WGS) entry which is preliminary data.</text>
</comment>
<evidence type="ECO:0000313" key="1">
    <source>
        <dbReference type="EMBL" id="MDL4842537.1"/>
    </source>
</evidence>
<dbReference type="RefSeq" id="WP_285933830.1">
    <property type="nucleotide sequence ID" value="NZ_JASTZU010000059.1"/>
</dbReference>
<dbReference type="Pfam" id="PF26344">
    <property type="entry name" value="YuzC"/>
    <property type="match status" value="1"/>
</dbReference>
<keyword evidence="2" id="KW-1185">Reference proteome</keyword>
<protein>
    <recommendedName>
        <fullName evidence="3">Spore coat protein</fullName>
    </recommendedName>
</protein>
<name>A0ABT7L9K7_9BACI</name>
<evidence type="ECO:0008006" key="3">
    <source>
        <dbReference type="Google" id="ProtNLM"/>
    </source>
</evidence>
<proteinExistence type="predicted"/>
<organism evidence="1 2">
    <name type="scientific">Aquibacillus rhizosphaerae</name>
    <dbReference type="NCBI Taxonomy" id="3051431"/>
    <lineage>
        <taxon>Bacteria</taxon>
        <taxon>Bacillati</taxon>
        <taxon>Bacillota</taxon>
        <taxon>Bacilli</taxon>
        <taxon>Bacillales</taxon>
        <taxon>Bacillaceae</taxon>
        <taxon>Aquibacillus</taxon>
    </lineage>
</organism>
<dbReference type="EMBL" id="JASTZU010000059">
    <property type="protein sequence ID" value="MDL4842537.1"/>
    <property type="molecule type" value="Genomic_DNA"/>
</dbReference>
<sequence length="133" mass="15456">MYFYTGYPTHTQTYVNQYQYRPLYGWTPPSRSPSPYPEVNTQQLKKSAKAFQPLMKDANIIIESFATEETFAYKVMSAAQKSETAKIKEYIKELGVTRDVEIKYNPDGIRLRLVNHSDNIECCKLSVSLQWLN</sequence>
<dbReference type="InterPro" id="IPR058870">
    <property type="entry name" value="YuzC"/>
</dbReference>
<dbReference type="Proteomes" id="UP001235343">
    <property type="component" value="Unassembled WGS sequence"/>
</dbReference>
<accession>A0ABT7L9K7</accession>
<reference evidence="1 2" key="1">
    <citation type="submission" date="2023-06" db="EMBL/GenBank/DDBJ databases">
        <title>Aquibacillus rhizosphaerae LR5S19.</title>
        <authorList>
            <person name="Sun J.-Q."/>
        </authorList>
    </citation>
    <scope>NUCLEOTIDE SEQUENCE [LARGE SCALE GENOMIC DNA]</scope>
    <source>
        <strain evidence="1 2">LR5S19</strain>
    </source>
</reference>
<gene>
    <name evidence="1" type="ORF">QQS35_19055</name>
</gene>
<evidence type="ECO:0000313" key="2">
    <source>
        <dbReference type="Proteomes" id="UP001235343"/>
    </source>
</evidence>